<evidence type="ECO:0000313" key="5">
    <source>
        <dbReference type="EMBL" id="RPM09136.1"/>
    </source>
</evidence>
<dbReference type="KEGG" id="paeb:NCGM1900_0819"/>
<evidence type="ECO:0000313" key="7">
    <source>
        <dbReference type="Proteomes" id="UP000045039"/>
    </source>
</evidence>
<accession>A0A071KV07</accession>
<reference evidence="2 10" key="6">
    <citation type="submission" date="2019-11" db="EMBL/GenBank/DDBJ databases">
        <title>Genomes of ocular Pseudomonas aeruginosa isolates.</title>
        <authorList>
            <person name="Khan M."/>
            <person name="Rice S.A."/>
            <person name="Willcox M.D.P."/>
            <person name="Stapleton F."/>
        </authorList>
    </citation>
    <scope>NUCLEOTIDE SEQUENCE [LARGE SCALE GENOMIC DNA]</scope>
    <source>
        <strain evidence="2 10">PA221</strain>
    </source>
</reference>
<reference evidence="3" key="7">
    <citation type="submission" date="2020-01" db="EMBL/GenBank/DDBJ databases">
        <title>Bacteria Cultured from War Wounds Associated with the Conflict in Eastern Ukraine.</title>
        <authorList>
            <person name="Snesrud E."/>
            <person name="Galac M.R."/>
            <person name="Mc Gann P."/>
            <person name="Valentine K."/>
            <person name="Viacheslav K."/>
        </authorList>
    </citation>
    <scope>NUCLEOTIDE SEQUENCE</scope>
    <source>
        <strain evidence="3">VNMU148</strain>
    </source>
</reference>
<reference evidence="5 9" key="5">
    <citation type="submission" date="2019-01" db="EMBL/GenBank/DDBJ databases">
        <title>The Pseudomonas aeruginosa pan-genome provides new insights on its population structure, horizontal gene transfer and pathogenicity.</title>
        <authorList>
            <person name="Freschi L."/>
            <person name="Vincent A.T."/>
            <person name="Jeukens J."/>
            <person name="Emond-Rheault J.-G."/>
            <person name="Kukavica-Ibrulj I."/>
            <person name="Dupont M.-J."/>
            <person name="Charette S.J."/>
            <person name="Boyle B."/>
            <person name="Levesque R.C."/>
        </authorList>
    </citation>
    <scope>NUCLEOTIDE SEQUENCE [LARGE SCALE GENOMIC DNA]</scope>
    <source>
        <strain evidence="5 9">PA-W36</strain>
    </source>
</reference>
<reference evidence="6" key="8">
    <citation type="submission" date="2023-06" db="EMBL/GenBank/DDBJ databases">
        <authorList>
            <consortium name="Clinical and Environmental Microbiology Branch: Whole genome sequencing antimicrobial resistance pathogens in the healthcare setting"/>
        </authorList>
    </citation>
    <scope>NUCLEOTIDE SEQUENCE</scope>
    <source>
        <strain evidence="6">2021CK-01020</strain>
    </source>
</reference>
<dbReference type="Proteomes" id="UP000194857">
    <property type="component" value="Unassembled WGS sequence"/>
</dbReference>
<dbReference type="AlphaFoldDB" id="A0A071KV07"/>
<accession>A0A1S1C2K8</accession>
<dbReference type="EMBL" id="CVVU01000219">
    <property type="protein sequence ID" value="CRP38020.1"/>
    <property type="molecule type" value="Genomic_DNA"/>
</dbReference>
<protein>
    <submittedName>
        <fullName evidence="4">Uncharacterized protein</fullName>
    </submittedName>
</protein>
<evidence type="ECO:0000313" key="9">
    <source>
        <dbReference type="Proteomes" id="UP000284767"/>
    </source>
</evidence>
<proteinExistence type="predicted"/>
<reference evidence="5 9" key="4">
    <citation type="submission" date="2017-08" db="EMBL/GenBank/DDBJ databases">
        <authorList>
            <person name="Feschi L."/>
            <person name="Jeukens J."/>
            <person name="Emond-Rheault J.-G."/>
            <person name="Kukavica-Ibrulj I."/>
            <person name="Boyle B."/>
            <person name="Levesque R.C."/>
        </authorList>
    </citation>
    <scope>NUCLEOTIDE SEQUENCE [LARGE SCALE GENOMIC DNA]</scope>
    <source>
        <strain evidence="5 9">PA-W36</strain>
    </source>
</reference>
<dbReference type="Proteomes" id="UP001297540">
    <property type="component" value="Chromosome"/>
</dbReference>
<dbReference type="Proteomes" id="UP000284767">
    <property type="component" value="Unassembled WGS sequence"/>
</dbReference>
<evidence type="ECO:0000313" key="2">
    <source>
        <dbReference type="EMBL" id="MUI38362.1"/>
    </source>
</evidence>
<evidence type="ECO:0000313" key="6">
    <source>
        <dbReference type="EMBL" id="WOS79002.1"/>
    </source>
</evidence>
<dbReference type="Proteomes" id="UP000433532">
    <property type="component" value="Unassembled WGS sequence"/>
</dbReference>
<sequence>MQLATLQELSFDEIDQVSGAGLFSFVGDAIVDVVKVSNDLLNTSVISSVGKVFNAVGLTPIHQLADTLGYGVFKGVAAVGGLLGGDTSRIDYHYDTEWT</sequence>
<dbReference type="Proteomes" id="UP000045039">
    <property type="component" value="Unassembled WGS sequence"/>
</dbReference>
<organism evidence="4 8">
    <name type="scientific">Pseudomonas aeruginosa</name>
    <dbReference type="NCBI Taxonomy" id="287"/>
    <lineage>
        <taxon>Bacteria</taxon>
        <taxon>Pseudomonadati</taxon>
        <taxon>Pseudomonadota</taxon>
        <taxon>Gammaproteobacteria</taxon>
        <taxon>Pseudomonadales</taxon>
        <taxon>Pseudomonadaceae</taxon>
        <taxon>Pseudomonas</taxon>
    </lineage>
</organism>
<dbReference type="EMBL" id="NFFZ01000025">
    <property type="protein sequence ID" value="OTI55863.1"/>
    <property type="molecule type" value="Genomic_DNA"/>
</dbReference>
<dbReference type="Proteomes" id="UP000644192">
    <property type="component" value="Unassembled WGS sequence"/>
</dbReference>
<name>A0A071KV07_PSEAI</name>
<gene>
    <name evidence="4" type="ORF">CAZ10_31705</name>
    <name evidence="2" type="ORF">GNQ48_25485</name>
    <name evidence="3" type="ORF">GUL26_26130</name>
    <name evidence="5" type="ORF">IPC1295_24815</name>
    <name evidence="6" type="ORF">L4V69_07630</name>
    <name evidence="1" type="ORF">PAERUG_P19_London_7_VIM_2_05_10_04272</name>
</gene>
<reference evidence="6" key="9">
    <citation type="submission" date="2023-10" db="EMBL/GenBank/DDBJ databases">
        <title>Pathogen: clinical or host-associated sample.</title>
        <authorList>
            <person name="Hergert J."/>
            <person name="Casey R."/>
            <person name="Wagner J."/>
            <person name="Young E.L."/>
            <person name="Oakeson K.F."/>
        </authorList>
    </citation>
    <scope>NUCLEOTIDE SEQUENCE</scope>
    <source>
        <strain evidence="6">2021CK-01020</strain>
    </source>
</reference>
<dbReference type="EMBL" id="WXZT01000022">
    <property type="protein sequence ID" value="MZZ15745.1"/>
    <property type="molecule type" value="Genomic_DNA"/>
</dbReference>
<dbReference type="EMBL" id="WOAD01000029">
    <property type="protein sequence ID" value="MUI38362.1"/>
    <property type="molecule type" value="Genomic_DNA"/>
</dbReference>
<reference evidence="7" key="1">
    <citation type="submission" date="2015-06" db="EMBL/GenBank/DDBJ databases">
        <authorList>
            <person name="Radhakrishnan Rajesh"/>
            <person name="Underwood Anthony"/>
            <person name="Al-Shahib Ali"/>
        </authorList>
    </citation>
    <scope>NUCLEOTIDE SEQUENCE [LARGE SCALE GENOMIC DNA]</scope>
    <source>
        <strain evidence="7">P19_London_7_VIM_2_05_10</strain>
    </source>
</reference>
<dbReference type="RefSeq" id="WP_003093477.1">
    <property type="nucleotide sequence ID" value="NZ_AP014622.1"/>
</dbReference>
<evidence type="ECO:0000313" key="10">
    <source>
        <dbReference type="Proteomes" id="UP000433532"/>
    </source>
</evidence>
<reference evidence="4 8" key="3">
    <citation type="submission" date="2017-05" db="EMBL/GenBank/DDBJ databases">
        <authorList>
            <person name="Song R."/>
            <person name="Chenine A.L."/>
            <person name="Ruprecht R.M."/>
        </authorList>
    </citation>
    <scope>NUCLEOTIDE SEQUENCE [LARGE SCALE GENOMIC DNA]</scope>
    <source>
        <strain evidence="4 8">S567_C10_BS</strain>
    </source>
</reference>
<evidence type="ECO:0000313" key="4">
    <source>
        <dbReference type="EMBL" id="OTI55863.1"/>
    </source>
</evidence>
<reference evidence="1" key="2">
    <citation type="submission" date="2015-06" db="EMBL/GenBank/DDBJ databases">
        <authorList>
            <person name="Radhakrishnan R."/>
            <person name="Underwood A."/>
            <person name="Al-Shahib A."/>
        </authorList>
    </citation>
    <scope>NUCLEOTIDE SEQUENCE</scope>
    <source>
        <strain evidence="1">P19_London_7_VIM_2_05_10</strain>
    </source>
</reference>
<dbReference type="EMBL" id="CP136986">
    <property type="protein sequence ID" value="WOS79002.1"/>
    <property type="molecule type" value="Genomic_DNA"/>
</dbReference>
<dbReference type="EMBL" id="NSNE01000017">
    <property type="protein sequence ID" value="RPM09136.1"/>
    <property type="molecule type" value="Genomic_DNA"/>
</dbReference>
<evidence type="ECO:0000313" key="1">
    <source>
        <dbReference type="EMBL" id="CRP38020.1"/>
    </source>
</evidence>
<evidence type="ECO:0000313" key="8">
    <source>
        <dbReference type="Proteomes" id="UP000194857"/>
    </source>
</evidence>
<evidence type="ECO:0000313" key="3">
    <source>
        <dbReference type="EMBL" id="MZZ15745.1"/>
    </source>
</evidence>